<evidence type="ECO:0000313" key="2">
    <source>
        <dbReference type="EMBL" id="UUM31900.1"/>
    </source>
</evidence>
<proteinExistence type="predicted"/>
<evidence type="ECO:0000313" key="3">
    <source>
        <dbReference type="Proteomes" id="UP001058602"/>
    </source>
</evidence>
<accession>A0ABY5LL91</accession>
<organism evidence="2 3">
    <name type="scientific">Vibrio japonicus</name>
    <dbReference type="NCBI Taxonomy" id="1824638"/>
    <lineage>
        <taxon>Bacteria</taxon>
        <taxon>Pseudomonadati</taxon>
        <taxon>Pseudomonadota</taxon>
        <taxon>Gammaproteobacteria</taxon>
        <taxon>Vibrionales</taxon>
        <taxon>Vibrionaceae</taxon>
        <taxon>Vibrio</taxon>
    </lineage>
</organism>
<dbReference type="EMBL" id="CP102097">
    <property type="protein sequence ID" value="UUM31900.1"/>
    <property type="molecule type" value="Genomic_DNA"/>
</dbReference>
<name>A0ABY5LL91_9VIBR</name>
<dbReference type="Proteomes" id="UP001058602">
    <property type="component" value="Chromosome 2"/>
</dbReference>
<evidence type="ECO:0000256" key="1">
    <source>
        <dbReference type="SAM" id="MobiDB-lite"/>
    </source>
</evidence>
<gene>
    <name evidence="2" type="ORF">NP165_16490</name>
</gene>
<keyword evidence="3" id="KW-1185">Reference proteome</keyword>
<dbReference type="RefSeq" id="WP_257085619.1">
    <property type="nucleotide sequence ID" value="NZ_CP102097.1"/>
</dbReference>
<sequence length="140" mass="16375">MKLRLNDNQYCPNGSNTLGRSFARGSALATMILAVGLATPSGAMAKGRHDHDSSYYGHYDDHRGHHKHHKPRKHYYKKHHHHHHRDVVVIRERPRYEHYHRSSLPELVTFAVIAGATYAINDNHYYKQRGDNYDYVPRPR</sequence>
<feature type="region of interest" description="Disordered" evidence="1">
    <location>
        <begin position="61"/>
        <end position="84"/>
    </location>
</feature>
<protein>
    <submittedName>
        <fullName evidence="2">Uncharacterized protein</fullName>
    </submittedName>
</protein>
<feature type="compositionally biased region" description="Basic residues" evidence="1">
    <location>
        <begin position="64"/>
        <end position="84"/>
    </location>
</feature>
<reference evidence="2" key="1">
    <citation type="submission" date="2022-07" db="EMBL/GenBank/DDBJ databases">
        <title>Complete genome of Vibrio japonicus strain JCM 31412T and phylogenomic assessment of the Nereis clade of the genus Vibrio.</title>
        <authorList>
            <person name="Shlafstein M.D."/>
            <person name="Emsley S.A."/>
            <person name="Ushijima B."/>
            <person name="Videau P."/>
            <person name="Saw J.H."/>
        </authorList>
    </citation>
    <scope>NUCLEOTIDE SEQUENCE</scope>
    <source>
        <strain evidence="2">JCM 31412</strain>
    </source>
</reference>